<reference evidence="7" key="1">
    <citation type="submission" date="2025-08" db="UniProtKB">
        <authorList>
            <consortium name="RefSeq"/>
        </authorList>
    </citation>
    <scope>IDENTIFICATION</scope>
    <source>
        <tissue evidence="7">Muscle</tissue>
    </source>
</reference>
<gene>
    <name evidence="7" type="primary">LOC106476912</name>
</gene>
<evidence type="ECO:0000256" key="4">
    <source>
        <dbReference type="ARBA" id="ARBA00023136"/>
    </source>
</evidence>
<dbReference type="SUPFAM" id="SSF53822">
    <property type="entry name" value="Periplasmic binding protein-like I"/>
    <property type="match status" value="1"/>
</dbReference>
<accession>A0ABM1C2C5</accession>
<keyword evidence="2" id="KW-0812">Transmembrane</keyword>
<evidence type="ECO:0000313" key="6">
    <source>
        <dbReference type="Proteomes" id="UP000694941"/>
    </source>
</evidence>
<name>A0ABM1C2C5_LIMPO</name>
<organism evidence="6 7">
    <name type="scientific">Limulus polyphemus</name>
    <name type="common">Atlantic horseshoe crab</name>
    <dbReference type="NCBI Taxonomy" id="6850"/>
    <lineage>
        <taxon>Eukaryota</taxon>
        <taxon>Metazoa</taxon>
        <taxon>Ecdysozoa</taxon>
        <taxon>Arthropoda</taxon>
        <taxon>Chelicerata</taxon>
        <taxon>Merostomata</taxon>
        <taxon>Xiphosura</taxon>
        <taxon>Limulidae</taxon>
        <taxon>Limulus</taxon>
    </lineage>
</organism>
<keyword evidence="3" id="KW-1133">Transmembrane helix</keyword>
<evidence type="ECO:0000256" key="2">
    <source>
        <dbReference type="ARBA" id="ARBA00022692"/>
    </source>
</evidence>
<dbReference type="Proteomes" id="UP000694941">
    <property type="component" value="Unplaced"/>
</dbReference>
<dbReference type="InterPro" id="IPR052612">
    <property type="entry name" value="ANP_Clearance_Receptor"/>
</dbReference>
<keyword evidence="4" id="KW-0472">Membrane</keyword>
<proteinExistence type="predicted"/>
<dbReference type="RefSeq" id="XP_013792982.1">
    <property type="nucleotide sequence ID" value="XM_013937528.1"/>
</dbReference>
<evidence type="ECO:0000256" key="1">
    <source>
        <dbReference type="ARBA" id="ARBA00004370"/>
    </source>
</evidence>
<evidence type="ECO:0000256" key="3">
    <source>
        <dbReference type="ARBA" id="ARBA00022989"/>
    </source>
</evidence>
<dbReference type="InterPro" id="IPR001828">
    <property type="entry name" value="ANF_lig-bd_rcpt"/>
</dbReference>
<feature type="non-terminal residue" evidence="7">
    <location>
        <position position="253"/>
    </location>
</feature>
<dbReference type="InterPro" id="IPR028082">
    <property type="entry name" value="Peripla_BP_I"/>
</dbReference>
<dbReference type="PANTHER" id="PTHR44755">
    <property type="entry name" value="NATRIURETIC PEPTIDE RECEPTOR 3-RELATED"/>
    <property type="match status" value="1"/>
</dbReference>
<dbReference type="PANTHER" id="PTHR44755:SF11">
    <property type="entry name" value="ATRIAL NATRIURETIC PEPTIDE RECEPTOR 3 ISOFORM X1"/>
    <property type="match status" value="1"/>
</dbReference>
<dbReference type="Pfam" id="PF01094">
    <property type="entry name" value="ANF_receptor"/>
    <property type="match status" value="1"/>
</dbReference>
<keyword evidence="6" id="KW-1185">Reference proteome</keyword>
<dbReference type="GeneID" id="106476912"/>
<protein>
    <submittedName>
        <fullName evidence="7">Atrial natriuretic peptide receptor 3-like</fullName>
    </submittedName>
</protein>
<evidence type="ECO:0000259" key="5">
    <source>
        <dbReference type="Pfam" id="PF01094"/>
    </source>
</evidence>
<dbReference type="Gene3D" id="3.40.50.2300">
    <property type="match status" value="1"/>
</dbReference>
<comment type="subcellular location">
    <subcellularLocation>
        <location evidence="1">Membrane</location>
    </subcellularLocation>
</comment>
<feature type="domain" description="Receptor ligand binding region" evidence="5">
    <location>
        <begin position="64"/>
        <end position="214"/>
    </location>
</feature>
<sequence length="253" mass="28796">MVYLKKAQAVRLDNPLRSWSILLLATLSTPIMGQNEVSDLSDHVIRVAVLLPNSSYYLGSIPRVGPAISLAVHAVEIREMISGYRWEILYYDTHCIPAYGLLYAFRIFIEQRVHVILGPVCDYVIAPIARLLKFFDIPMLTAGGLASDYGLKKSEFDTEYYLLTRTGLSFDGLASFVVNILQQFNWQNVLIMYEALARSKVAKEDYCVLWTKALLSELRPLEDFTVRHYKLQSYMTLTTASEVLREETGTRHG</sequence>
<evidence type="ECO:0000313" key="7">
    <source>
        <dbReference type="RefSeq" id="XP_013792982.1"/>
    </source>
</evidence>